<protein>
    <recommendedName>
        <fullName evidence="3">F-box associated domain-containing protein</fullName>
    </recommendedName>
</protein>
<gene>
    <name evidence="1" type="ORF">PIB30_075318</name>
</gene>
<dbReference type="EMBL" id="JASCZI010242612">
    <property type="protein sequence ID" value="MED6211597.1"/>
    <property type="molecule type" value="Genomic_DNA"/>
</dbReference>
<keyword evidence="2" id="KW-1185">Reference proteome</keyword>
<evidence type="ECO:0008006" key="3">
    <source>
        <dbReference type="Google" id="ProtNLM"/>
    </source>
</evidence>
<dbReference type="PANTHER" id="PTHR35546">
    <property type="entry name" value="F-BOX PROTEIN INTERACTION DOMAIN PROTEIN-RELATED"/>
    <property type="match status" value="1"/>
</dbReference>
<dbReference type="Proteomes" id="UP001341840">
    <property type="component" value="Unassembled WGS sequence"/>
</dbReference>
<sequence>MNMSVYLSATGSWSKLDLLPSFPNKIDYNCDCVYCNGAIHWYALGKNSVHFDIDSLCLKTLPTLQLPALSSDELEVVYFGGCGGNLHLIVGKIDENLRYDIWELKEDYSGWIDHSSRIFYERSERYVPYFHPPYFETLAAVTGYRDIIEY</sequence>
<comment type="caution">
    <text evidence="1">The sequence shown here is derived from an EMBL/GenBank/DDBJ whole genome shotgun (WGS) entry which is preliminary data.</text>
</comment>
<name>A0ABU6YPB2_9FABA</name>
<reference evidence="1 2" key="1">
    <citation type="journal article" date="2023" name="Plants (Basel)">
        <title>Bridging the Gap: Combining Genomics and Transcriptomics Approaches to Understand Stylosanthes scabra, an Orphan Legume from the Brazilian Caatinga.</title>
        <authorList>
            <person name="Ferreira-Neto J.R.C."/>
            <person name="da Silva M.D."/>
            <person name="Binneck E."/>
            <person name="de Melo N.F."/>
            <person name="da Silva R.H."/>
            <person name="de Melo A.L.T.M."/>
            <person name="Pandolfi V."/>
            <person name="Bustamante F.O."/>
            <person name="Brasileiro-Vidal A.C."/>
            <person name="Benko-Iseppon A.M."/>
        </authorList>
    </citation>
    <scope>NUCLEOTIDE SEQUENCE [LARGE SCALE GENOMIC DNA]</scope>
    <source>
        <tissue evidence="1">Leaves</tissue>
    </source>
</reference>
<proteinExistence type="predicted"/>
<dbReference type="InterPro" id="IPR055290">
    <property type="entry name" value="At3g26010-like"/>
</dbReference>
<dbReference type="PANTHER" id="PTHR35546:SF25">
    <property type="entry name" value="F-BOX DOMAIN-CONTAINING PROTEIN"/>
    <property type="match status" value="1"/>
</dbReference>
<accession>A0ABU6YPB2</accession>
<evidence type="ECO:0000313" key="1">
    <source>
        <dbReference type="EMBL" id="MED6211597.1"/>
    </source>
</evidence>
<organism evidence="1 2">
    <name type="scientific">Stylosanthes scabra</name>
    <dbReference type="NCBI Taxonomy" id="79078"/>
    <lineage>
        <taxon>Eukaryota</taxon>
        <taxon>Viridiplantae</taxon>
        <taxon>Streptophyta</taxon>
        <taxon>Embryophyta</taxon>
        <taxon>Tracheophyta</taxon>
        <taxon>Spermatophyta</taxon>
        <taxon>Magnoliopsida</taxon>
        <taxon>eudicotyledons</taxon>
        <taxon>Gunneridae</taxon>
        <taxon>Pentapetalae</taxon>
        <taxon>rosids</taxon>
        <taxon>fabids</taxon>
        <taxon>Fabales</taxon>
        <taxon>Fabaceae</taxon>
        <taxon>Papilionoideae</taxon>
        <taxon>50 kb inversion clade</taxon>
        <taxon>dalbergioids sensu lato</taxon>
        <taxon>Dalbergieae</taxon>
        <taxon>Pterocarpus clade</taxon>
        <taxon>Stylosanthes</taxon>
    </lineage>
</organism>
<evidence type="ECO:0000313" key="2">
    <source>
        <dbReference type="Proteomes" id="UP001341840"/>
    </source>
</evidence>